<dbReference type="Proteomes" id="UP001371456">
    <property type="component" value="Unassembled WGS sequence"/>
</dbReference>
<accession>A0AAN8YGJ3</accession>
<proteinExistence type="predicted"/>
<evidence type="ECO:0000313" key="3">
    <source>
        <dbReference type="Proteomes" id="UP001371456"/>
    </source>
</evidence>
<reference evidence="2 3" key="1">
    <citation type="submission" date="2024-02" db="EMBL/GenBank/DDBJ databases">
        <title>de novo genome assembly of Solanum bulbocastanum strain 11H21.</title>
        <authorList>
            <person name="Hosaka A.J."/>
        </authorList>
    </citation>
    <scope>NUCLEOTIDE SEQUENCE [LARGE SCALE GENOMIC DNA]</scope>
    <source>
        <tissue evidence="2">Young leaves</tissue>
    </source>
</reference>
<feature type="region of interest" description="Disordered" evidence="1">
    <location>
        <begin position="58"/>
        <end position="77"/>
    </location>
</feature>
<comment type="caution">
    <text evidence="2">The sequence shown here is derived from an EMBL/GenBank/DDBJ whole genome shotgun (WGS) entry which is preliminary data.</text>
</comment>
<protein>
    <submittedName>
        <fullName evidence="2">Uncharacterized protein</fullName>
    </submittedName>
</protein>
<dbReference type="EMBL" id="JBANQN010000004">
    <property type="protein sequence ID" value="KAK6791547.1"/>
    <property type="molecule type" value="Genomic_DNA"/>
</dbReference>
<feature type="compositionally biased region" description="Polar residues" evidence="1">
    <location>
        <begin position="66"/>
        <end position="77"/>
    </location>
</feature>
<evidence type="ECO:0000256" key="1">
    <source>
        <dbReference type="SAM" id="MobiDB-lite"/>
    </source>
</evidence>
<dbReference type="AlphaFoldDB" id="A0AAN8YGJ3"/>
<organism evidence="2 3">
    <name type="scientific">Solanum bulbocastanum</name>
    <name type="common">Wild potato</name>
    <dbReference type="NCBI Taxonomy" id="147425"/>
    <lineage>
        <taxon>Eukaryota</taxon>
        <taxon>Viridiplantae</taxon>
        <taxon>Streptophyta</taxon>
        <taxon>Embryophyta</taxon>
        <taxon>Tracheophyta</taxon>
        <taxon>Spermatophyta</taxon>
        <taxon>Magnoliopsida</taxon>
        <taxon>eudicotyledons</taxon>
        <taxon>Gunneridae</taxon>
        <taxon>Pentapetalae</taxon>
        <taxon>asterids</taxon>
        <taxon>lamiids</taxon>
        <taxon>Solanales</taxon>
        <taxon>Solanaceae</taxon>
        <taxon>Solanoideae</taxon>
        <taxon>Solaneae</taxon>
        <taxon>Solanum</taxon>
    </lineage>
</organism>
<name>A0AAN8YGJ3_SOLBU</name>
<gene>
    <name evidence="2" type="ORF">RDI58_010628</name>
</gene>
<keyword evidence="3" id="KW-1185">Reference proteome</keyword>
<evidence type="ECO:0000313" key="2">
    <source>
        <dbReference type="EMBL" id="KAK6791547.1"/>
    </source>
</evidence>
<sequence length="155" mass="16556">MEIDNVLDVAYQNDVAIVQQQVDVELETTLQHPQQTLEEVSDDEILNVKEEISENAIRQARPLSAGTPSPIGTSPQLSAMRIGDSSSKQLEAMAGMHPLTQSFVHLDVSPSPTATPSSTMPALAPGQKDSLGRVLIELDGSSKICGILQNVLLGL</sequence>